<evidence type="ECO:0000313" key="4">
    <source>
        <dbReference type="EMBL" id="AMD18881.1"/>
    </source>
</evidence>
<dbReference type="PANTHER" id="PTHR10291:SF2">
    <property type="entry name" value="DEHYDRODOLICHYL DIPHOSPHATE SYNTHASE COMPLEX SUBUNIT SRT1"/>
    <property type="match status" value="1"/>
</dbReference>
<keyword evidence="2" id="KW-0460">Magnesium</keyword>
<dbReference type="CDD" id="cd00475">
    <property type="entry name" value="Cis_IPPS"/>
    <property type="match status" value="1"/>
</dbReference>
<dbReference type="InterPro" id="IPR018520">
    <property type="entry name" value="UPP_synth-like_CS"/>
</dbReference>
<dbReference type="OrthoDB" id="4173905at2759"/>
<evidence type="ECO:0000256" key="3">
    <source>
        <dbReference type="RuleBase" id="RU363018"/>
    </source>
</evidence>
<dbReference type="GO" id="GO:0045547">
    <property type="term" value="F:ditrans,polycis-polyprenyl diphosphate synthase [(2E,6E)-farnesyl diphosphate specific] activity"/>
    <property type="evidence" value="ECO:0007669"/>
    <property type="project" value="TreeGrafter"/>
</dbReference>
<proteinExistence type="inferred from homology"/>
<protein>
    <recommendedName>
        <fullName evidence="3">Alkyl transferase</fullName>
        <ecNumber evidence="3">2.5.1.-</ecNumber>
    </recommendedName>
</protein>
<organism evidence="4 5">
    <name type="scientific">Eremothecium sinecaudum</name>
    <dbReference type="NCBI Taxonomy" id="45286"/>
    <lineage>
        <taxon>Eukaryota</taxon>
        <taxon>Fungi</taxon>
        <taxon>Dikarya</taxon>
        <taxon>Ascomycota</taxon>
        <taxon>Saccharomycotina</taxon>
        <taxon>Saccharomycetes</taxon>
        <taxon>Saccharomycetales</taxon>
        <taxon>Saccharomycetaceae</taxon>
        <taxon>Eremothecium</taxon>
    </lineage>
</organism>
<dbReference type="InterPro" id="IPR001441">
    <property type="entry name" value="UPP_synth-like"/>
</dbReference>
<dbReference type="GeneID" id="28722065"/>
<keyword evidence="5" id="KW-1185">Reference proteome</keyword>
<dbReference type="EMBL" id="CP014242">
    <property type="protein sequence ID" value="AMD18881.1"/>
    <property type="molecule type" value="Genomic_DNA"/>
</dbReference>
<evidence type="ECO:0000313" key="5">
    <source>
        <dbReference type="Proteomes" id="UP000243052"/>
    </source>
</evidence>
<dbReference type="GO" id="GO:0005811">
    <property type="term" value="C:lipid droplet"/>
    <property type="evidence" value="ECO:0007669"/>
    <property type="project" value="TreeGrafter"/>
</dbReference>
<dbReference type="GO" id="GO:0016094">
    <property type="term" value="P:polyprenol biosynthetic process"/>
    <property type="evidence" value="ECO:0007669"/>
    <property type="project" value="TreeGrafter"/>
</dbReference>
<sequence>MEVAHEEISAMSEKEKVQRLQWNLNPLTAVTGATETPKPIQQHSKSSLHMMLSDLVHGQWKRHFQNEQVRITNLLLQIGIVRIILNFFQNLLLNILQMGPLPQHVSFIMDGNRRYARSLNLPLKRAHEEGSLTLFRTLHICKRVGIDVASAYAFSIENFNRPQEEIDTLTDMLSKRLQELANRANTLNDRLYGAKLFVVGDRSLLSEELNNKINYVESMTKHNTAFIVYICLPYTTRNDIYHSMYEVVKLCKDGVVNSKDITVELLNSAMYLGPSSNKADILVRTSGHTRLSDYMLWQTHENSVIEFSKCMWPDFTFQTFYLVLLKWSYFTTLQRARKRERLRSRVGAFAKFYLADKTVPAVSLESLPNPPAAISVTGK</sequence>
<dbReference type="GO" id="GO:1904423">
    <property type="term" value="C:dehydrodolichyl diphosphate synthase complex"/>
    <property type="evidence" value="ECO:0007669"/>
    <property type="project" value="TreeGrafter"/>
</dbReference>
<dbReference type="AlphaFoldDB" id="A0A109UWJ2"/>
<dbReference type="Gene3D" id="3.40.1180.10">
    <property type="entry name" value="Decaprenyl diphosphate synthase-like"/>
    <property type="match status" value="1"/>
</dbReference>
<dbReference type="GO" id="GO:0005783">
    <property type="term" value="C:endoplasmic reticulum"/>
    <property type="evidence" value="ECO:0007669"/>
    <property type="project" value="TreeGrafter"/>
</dbReference>
<dbReference type="SUPFAM" id="SSF64005">
    <property type="entry name" value="Undecaprenyl diphosphate synthase"/>
    <property type="match status" value="1"/>
</dbReference>
<gene>
    <name evidence="4" type="ORF">AW171_hschr2404</name>
</gene>
<dbReference type="FunFam" id="3.40.1180.10:FF:000005">
    <property type="entry name" value="Alkyl transferase"/>
    <property type="match status" value="1"/>
</dbReference>
<dbReference type="STRING" id="45286.A0A109UWJ2"/>
<comment type="similarity">
    <text evidence="3">Belongs to the UPP synthase family.</text>
</comment>
<name>A0A109UWJ2_9SACH</name>
<dbReference type="Pfam" id="PF01255">
    <property type="entry name" value="Prenyltransf"/>
    <property type="match status" value="1"/>
</dbReference>
<dbReference type="NCBIfam" id="TIGR00055">
    <property type="entry name" value="uppS"/>
    <property type="match status" value="1"/>
</dbReference>
<dbReference type="Proteomes" id="UP000243052">
    <property type="component" value="Chromosome ii"/>
</dbReference>
<dbReference type="RefSeq" id="XP_017985877.1">
    <property type="nucleotide sequence ID" value="XM_018130027.1"/>
</dbReference>
<accession>A0A109UWJ2</accession>
<evidence type="ECO:0000256" key="2">
    <source>
        <dbReference type="ARBA" id="ARBA00022842"/>
    </source>
</evidence>
<evidence type="ECO:0000256" key="1">
    <source>
        <dbReference type="ARBA" id="ARBA00022679"/>
    </source>
</evidence>
<dbReference type="EC" id="2.5.1.-" evidence="3"/>
<dbReference type="GO" id="GO:0016020">
    <property type="term" value="C:membrane"/>
    <property type="evidence" value="ECO:0007669"/>
    <property type="project" value="TreeGrafter"/>
</dbReference>
<keyword evidence="1 3" id="KW-0808">Transferase</keyword>
<reference evidence="4 5" key="1">
    <citation type="submission" date="2016-01" db="EMBL/GenBank/DDBJ databases">
        <title>Genome sequence of the yeast Holleya sinecauda.</title>
        <authorList>
            <person name="Dietrich F.S."/>
        </authorList>
    </citation>
    <scope>NUCLEOTIDE SEQUENCE [LARGE SCALE GENOMIC DNA]</scope>
    <source>
        <strain evidence="4 5">ATCC 58844</strain>
    </source>
</reference>
<dbReference type="InterPro" id="IPR036424">
    <property type="entry name" value="UPP_synth-like_sf"/>
</dbReference>
<dbReference type="PROSITE" id="PS01066">
    <property type="entry name" value="UPP_SYNTHASE"/>
    <property type="match status" value="1"/>
</dbReference>
<dbReference type="PANTHER" id="PTHR10291">
    <property type="entry name" value="DEHYDRODOLICHYL DIPHOSPHATE SYNTHASE FAMILY MEMBER"/>
    <property type="match status" value="1"/>
</dbReference>